<feature type="transmembrane region" description="Helical" evidence="1">
    <location>
        <begin position="87"/>
        <end position="104"/>
    </location>
</feature>
<gene>
    <name evidence="2" type="primary">spoVAC2</name>
    <name evidence="2" type="ORF">Ctaglu_30020</name>
</gene>
<dbReference type="GeneID" id="77241778"/>
<feature type="transmembrane region" description="Helical" evidence="1">
    <location>
        <begin position="124"/>
        <end position="148"/>
    </location>
</feature>
<sequence>MKVEEKTIRKKFEHLNSNKIPKPNLLMHCFNAFWVGGFICVIGQFVSDFFSRMGVPSDELGTYVSIVMVFLGAILTGIGIYDKLGDFAGAGSVVPITGFANSIVSPAMEFKKEGFVFGVAAKMFTIAGPVLVYGIGSSVIVGILYYFLRW</sequence>
<dbReference type="RefSeq" id="WP_125003150.1">
    <property type="nucleotide sequence ID" value="NZ_BHYK01000017.1"/>
</dbReference>
<keyword evidence="1" id="KW-0472">Membrane</keyword>
<dbReference type="Proteomes" id="UP000287872">
    <property type="component" value="Unassembled WGS sequence"/>
</dbReference>
<feature type="transmembrane region" description="Helical" evidence="1">
    <location>
        <begin position="25"/>
        <end position="45"/>
    </location>
</feature>
<protein>
    <submittedName>
        <fullName evidence="2">Stage V sporulation protein AC</fullName>
    </submittedName>
</protein>
<accession>A0A401UPA8</accession>
<reference evidence="2 3" key="1">
    <citation type="submission" date="2018-11" db="EMBL/GenBank/DDBJ databases">
        <title>Genome sequencing and assembly of Clostridium tagluense strain A121.</title>
        <authorList>
            <person name="Murakami T."/>
            <person name="Segawa T."/>
            <person name="Shcherbakova V.A."/>
            <person name="Mori H."/>
            <person name="Yoshimura Y."/>
        </authorList>
    </citation>
    <scope>NUCLEOTIDE SEQUENCE [LARGE SCALE GENOMIC DNA]</scope>
    <source>
        <strain evidence="2 3">A121</strain>
    </source>
</reference>
<dbReference type="OrthoDB" id="9797988at2"/>
<organism evidence="2 3">
    <name type="scientific">Clostridium tagluense</name>
    <dbReference type="NCBI Taxonomy" id="360422"/>
    <lineage>
        <taxon>Bacteria</taxon>
        <taxon>Bacillati</taxon>
        <taxon>Bacillota</taxon>
        <taxon>Clostridia</taxon>
        <taxon>Eubacteriales</taxon>
        <taxon>Clostridiaceae</taxon>
        <taxon>Clostridium</taxon>
    </lineage>
</organism>
<dbReference type="InterPro" id="IPR005562">
    <property type="entry name" value="SpoVA"/>
</dbReference>
<dbReference type="NCBIfam" id="TIGR02838">
    <property type="entry name" value="spore_V_AC"/>
    <property type="match status" value="1"/>
</dbReference>
<dbReference type="PANTHER" id="PTHR38450:SF1">
    <property type="entry name" value="STAGE V SPORULATION PROTEIN AC"/>
    <property type="match status" value="1"/>
</dbReference>
<feature type="transmembrane region" description="Helical" evidence="1">
    <location>
        <begin position="60"/>
        <end position="80"/>
    </location>
</feature>
<keyword evidence="1" id="KW-0812">Transmembrane</keyword>
<dbReference type="EMBL" id="BHYK01000017">
    <property type="protein sequence ID" value="GCD11379.1"/>
    <property type="molecule type" value="Genomic_DNA"/>
</dbReference>
<proteinExistence type="predicted"/>
<comment type="caution">
    <text evidence="2">The sequence shown here is derived from an EMBL/GenBank/DDBJ whole genome shotgun (WGS) entry which is preliminary data.</text>
</comment>
<evidence type="ECO:0000256" key="1">
    <source>
        <dbReference type="SAM" id="Phobius"/>
    </source>
</evidence>
<keyword evidence="3" id="KW-1185">Reference proteome</keyword>
<dbReference type="Pfam" id="PF03862">
    <property type="entry name" value="SpoVAC_SpoVAEB"/>
    <property type="match status" value="1"/>
</dbReference>
<evidence type="ECO:0000313" key="2">
    <source>
        <dbReference type="EMBL" id="GCD11379.1"/>
    </source>
</evidence>
<dbReference type="InterPro" id="IPR014203">
    <property type="entry name" value="Spore_V_AC"/>
</dbReference>
<dbReference type="PANTHER" id="PTHR38450">
    <property type="entry name" value="STAGE V SPORULATION PROTEIN AC-RELATED"/>
    <property type="match status" value="1"/>
</dbReference>
<dbReference type="AlphaFoldDB" id="A0A401UPA8"/>
<keyword evidence="1" id="KW-1133">Transmembrane helix</keyword>
<evidence type="ECO:0000313" key="3">
    <source>
        <dbReference type="Proteomes" id="UP000287872"/>
    </source>
</evidence>
<name>A0A401UPA8_9CLOT</name>